<dbReference type="PANTHER" id="PTHR31321">
    <property type="entry name" value="ACYL-COA THIOESTER HYDROLASE YBHC-RELATED"/>
    <property type="match status" value="1"/>
</dbReference>
<dbReference type="GO" id="GO:0045490">
    <property type="term" value="P:pectin catabolic process"/>
    <property type="evidence" value="ECO:0007669"/>
    <property type="project" value="UniProtKB-UniRule"/>
</dbReference>
<dbReference type="InterPro" id="IPR000070">
    <property type="entry name" value="Pectinesterase_cat"/>
</dbReference>
<evidence type="ECO:0000313" key="8">
    <source>
        <dbReference type="Proteomes" id="UP000000328"/>
    </source>
</evidence>
<dbReference type="OrthoDB" id="112037at2"/>
<dbReference type="EMBL" id="CP002000">
    <property type="protein sequence ID" value="ADJ46209.1"/>
    <property type="molecule type" value="Genomic_DNA"/>
</dbReference>
<organism evidence="7 8">
    <name type="scientific">Amycolatopsis mediterranei (strain U-32)</name>
    <dbReference type="NCBI Taxonomy" id="749927"/>
    <lineage>
        <taxon>Bacteria</taxon>
        <taxon>Bacillati</taxon>
        <taxon>Actinomycetota</taxon>
        <taxon>Actinomycetes</taxon>
        <taxon>Pseudonocardiales</taxon>
        <taxon>Pseudonocardiaceae</taxon>
        <taxon>Amycolatopsis</taxon>
    </lineage>
</organism>
<dbReference type="EC" id="3.1.1.11" evidence="5"/>
<dbReference type="eggNOG" id="COG4677">
    <property type="taxonomic scope" value="Bacteria"/>
</dbReference>
<dbReference type="Gene3D" id="2.160.20.10">
    <property type="entry name" value="Single-stranded right-handed beta-helix, Pectin lyase-like"/>
    <property type="match status" value="1"/>
</dbReference>
<protein>
    <recommendedName>
        <fullName evidence="5">Pectinesterase</fullName>
        <ecNumber evidence="5">3.1.1.11</ecNumber>
    </recommendedName>
</protein>
<evidence type="ECO:0000256" key="2">
    <source>
        <dbReference type="ARBA" id="ARBA00022801"/>
    </source>
</evidence>
<dbReference type="GO" id="GO:0030599">
    <property type="term" value="F:pectinesterase activity"/>
    <property type="evidence" value="ECO:0007669"/>
    <property type="project" value="UniProtKB-UniRule"/>
</dbReference>
<dbReference type="PATRIC" id="fig|749927.5.peg.4589"/>
<dbReference type="GeneID" id="92872162"/>
<reference evidence="7 8" key="1">
    <citation type="journal article" date="2010" name="Cell Res.">
        <title>Complete genome sequence of the rifamycin SV-producing Amycolatopsis mediterranei U32 revealed its genetic characteristics in phylogeny and metabolism.</title>
        <authorList>
            <person name="Zhao W."/>
            <person name="Zhong Y."/>
            <person name="Yuan H."/>
            <person name="Wang J."/>
            <person name="Zheng H."/>
            <person name="Wang Y."/>
            <person name="Cen X."/>
            <person name="Xu F."/>
            <person name="Bai J."/>
            <person name="Han X."/>
            <person name="Lu G."/>
            <person name="Zhu Y."/>
            <person name="Shao Z."/>
            <person name="Yan H."/>
            <person name="Li C."/>
            <person name="Peng N."/>
            <person name="Zhang Z."/>
            <person name="Zhang Y."/>
            <person name="Lin W."/>
            <person name="Fan Y."/>
            <person name="Qin Z."/>
            <person name="Hu Y."/>
            <person name="Zhu B."/>
            <person name="Wang S."/>
            <person name="Ding X."/>
            <person name="Zhao G.P."/>
        </authorList>
    </citation>
    <scope>NUCLEOTIDE SEQUENCE [LARGE SCALE GENOMIC DNA]</scope>
    <source>
        <strain evidence="8">U-32</strain>
    </source>
</reference>
<proteinExistence type="inferred from homology"/>
<accession>A0A0H3D9I8</accession>
<name>A0A0H3D9I8_AMYMU</name>
<comment type="catalytic activity">
    <reaction evidence="5">
        <text>[(1-&gt;4)-alpha-D-galacturonosyl methyl ester](n) + n H2O = [(1-&gt;4)-alpha-D-galacturonosyl](n) + n methanol + n H(+)</text>
        <dbReference type="Rhea" id="RHEA:22380"/>
        <dbReference type="Rhea" id="RHEA-COMP:14570"/>
        <dbReference type="Rhea" id="RHEA-COMP:14573"/>
        <dbReference type="ChEBI" id="CHEBI:15377"/>
        <dbReference type="ChEBI" id="CHEBI:15378"/>
        <dbReference type="ChEBI" id="CHEBI:17790"/>
        <dbReference type="ChEBI" id="CHEBI:140522"/>
        <dbReference type="ChEBI" id="CHEBI:140523"/>
        <dbReference type="EC" id="3.1.1.11"/>
    </reaction>
</comment>
<feature type="active site" evidence="4">
    <location>
        <position position="194"/>
    </location>
</feature>
<evidence type="ECO:0000256" key="1">
    <source>
        <dbReference type="ARBA" id="ARBA00008891"/>
    </source>
</evidence>
<keyword evidence="5" id="KW-0732">Signal</keyword>
<comment type="pathway">
    <text evidence="5">Glycan metabolism; pectin degradation; 2-dehydro-3-deoxy-D-gluconate from pectin: step 1/5.</text>
</comment>
<dbReference type="RefSeq" id="WP_013226281.1">
    <property type="nucleotide sequence ID" value="NC_014318.1"/>
</dbReference>
<dbReference type="GO" id="GO:0042545">
    <property type="term" value="P:cell wall modification"/>
    <property type="evidence" value="ECO:0007669"/>
    <property type="project" value="UniProtKB-UniRule"/>
</dbReference>
<dbReference type="GO" id="GO:0009279">
    <property type="term" value="C:cell outer membrane"/>
    <property type="evidence" value="ECO:0007669"/>
    <property type="project" value="TreeGrafter"/>
</dbReference>
<feature type="domain" description="Pectinesterase catalytic" evidence="6">
    <location>
        <begin position="29"/>
        <end position="332"/>
    </location>
</feature>
<evidence type="ECO:0000256" key="5">
    <source>
        <dbReference type="RuleBase" id="RU000589"/>
    </source>
</evidence>
<sequence length="342" mass="35315">MFKTLLVASVVAGASLAATATTSAAAAANVVVAKDGSGNYTTVQAGINAVSAGGTISVKPGTYREVITVPSGKTGITMRGTTGNAADVVVDYNNASGTKKPDGSTYGTSGSATATIAANGFTATALTFRNSFDRKAHPEITDTQAVAVKTTGDRMVFDNVTFLGHQDTLYADTAAVGTVGRQYYRGCAISGDVDFIFGRATAVFDRATITALDRGSSSNNGFLTAASTRRSNPYGFLIVGSKVLSSAANASFYLGRPWHPSGDVDAIAQVLIRETSLPAAIKQSPWTDMSGFSWKDARFAEYRNTGPGAGTGTDRPQLPAAQAGNYTAQKYLAGGDGWNPVH</sequence>
<evidence type="ECO:0000256" key="3">
    <source>
        <dbReference type="ARBA" id="ARBA00023085"/>
    </source>
</evidence>
<gene>
    <name evidence="7" type="ordered locus">AMED_4438</name>
</gene>
<comment type="similarity">
    <text evidence="1">Belongs to the pectinesterase family.</text>
</comment>
<dbReference type="InterPro" id="IPR033131">
    <property type="entry name" value="Pectinesterase_Asp_AS"/>
</dbReference>
<dbReference type="KEGG" id="amd:AMED_4438"/>
<evidence type="ECO:0000256" key="4">
    <source>
        <dbReference type="PROSITE-ProRule" id="PRU10040"/>
    </source>
</evidence>
<dbReference type="SUPFAM" id="SSF51126">
    <property type="entry name" value="Pectin lyase-like"/>
    <property type="match status" value="1"/>
</dbReference>
<feature type="chain" id="PRO_5039741021" description="Pectinesterase" evidence="5">
    <location>
        <begin position="21"/>
        <end position="342"/>
    </location>
</feature>
<evidence type="ECO:0000259" key="6">
    <source>
        <dbReference type="Pfam" id="PF01095"/>
    </source>
</evidence>
<dbReference type="PROSITE" id="PS00503">
    <property type="entry name" value="PECTINESTERASE_2"/>
    <property type="match status" value="1"/>
</dbReference>
<dbReference type="InterPro" id="IPR011050">
    <property type="entry name" value="Pectin_lyase_fold/virulence"/>
</dbReference>
<keyword evidence="2 5" id="KW-0378">Hydrolase</keyword>
<dbReference type="PANTHER" id="PTHR31321:SF57">
    <property type="entry name" value="PECTINESTERASE 53-RELATED"/>
    <property type="match status" value="1"/>
</dbReference>
<dbReference type="AlphaFoldDB" id="A0A0H3D9I8"/>
<dbReference type="HOGENOM" id="CLU_012243_3_1_11"/>
<feature type="signal peptide" evidence="5">
    <location>
        <begin position="1"/>
        <end position="20"/>
    </location>
</feature>
<keyword evidence="3 5" id="KW-0063">Aspartyl esterase</keyword>
<dbReference type="InterPro" id="IPR012334">
    <property type="entry name" value="Pectin_lyas_fold"/>
</dbReference>
<dbReference type="Proteomes" id="UP000000328">
    <property type="component" value="Chromosome"/>
</dbReference>
<evidence type="ECO:0000313" key="7">
    <source>
        <dbReference type="EMBL" id="ADJ46209.1"/>
    </source>
</evidence>
<dbReference type="Pfam" id="PF01095">
    <property type="entry name" value="Pectinesterase"/>
    <property type="match status" value="1"/>
</dbReference>
<dbReference type="UniPathway" id="UPA00545">
    <property type="reaction ID" value="UER00823"/>
</dbReference>